<dbReference type="EMBL" id="JABVXQ010000014">
    <property type="protein sequence ID" value="KAF6077168.1"/>
    <property type="molecule type" value="Genomic_DNA"/>
</dbReference>
<evidence type="ECO:0000256" key="2">
    <source>
        <dbReference type="ARBA" id="ARBA00005232"/>
    </source>
</evidence>
<evidence type="ECO:0000256" key="7">
    <source>
        <dbReference type="ARBA" id="ARBA00023098"/>
    </source>
</evidence>
<keyword evidence="3 11" id="KW-0808">Transferase</keyword>
<dbReference type="Gene3D" id="3.30.559.70">
    <property type="entry name" value="Choline/Carnitine o-acyltransferase, domain 2"/>
    <property type="match status" value="1"/>
</dbReference>
<evidence type="ECO:0000259" key="14">
    <source>
        <dbReference type="Pfam" id="PF00755"/>
    </source>
</evidence>
<keyword evidence="6 13" id="KW-1133">Transmembrane helix</keyword>
<dbReference type="Gene3D" id="3.30.559.10">
    <property type="entry name" value="Chloramphenicol acetyltransferase-like domain"/>
    <property type="match status" value="2"/>
</dbReference>
<dbReference type="SUPFAM" id="SSF52777">
    <property type="entry name" value="CoA-dependent acyltransferases"/>
    <property type="match status" value="2"/>
</dbReference>
<feature type="transmembrane region" description="Helical" evidence="13">
    <location>
        <begin position="104"/>
        <end position="126"/>
    </location>
</feature>
<dbReference type="InterPro" id="IPR039551">
    <property type="entry name" value="Cho/carn_acyl_trans"/>
</dbReference>
<evidence type="ECO:0000256" key="11">
    <source>
        <dbReference type="RuleBase" id="RU003801"/>
    </source>
</evidence>
<dbReference type="InterPro" id="IPR032476">
    <property type="entry name" value="CPT_N"/>
</dbReference>
<dbReference type="InterPro" id="IPR000542">
    <property type="entry name" value="Carn_acyl_trans"/>
</dbReference>
<feature type="domain" description="Choline/carnitine acyltransferase" evidence="14">
    <location>
        <begin position="175"/>
        <end position="394"/>
    </location>
</feature>
<comment type="similarity">
    <text evidence="2 11">Belongs to the carnitine/choline acetyltransferase family.</text>
</comment>
<feature type="domain" description="Carnitine O-palmitoyltransferase N-terminal" evidence="15">
    <location>
        <begin position="1"/>
        <end position="47"/>
    </location>
</feature>
<comment type="subcellular location">
    <subcellularLocation>
        <location evidence="1">Membrane</location>
        <topology evidence="1">Multi-pass membrane protein</topology>
    </subcellularLocation>
</comment>
<dbReference type="PANTHER" id="PTHR22589">
    <property type="entry name" value="CARNITINE O-ACYLTRANSFERASE"/>
    <property type="match status" value="1"/>
</dbReference>
<keyword evidence="9 11" id="KW-0012">Acyltransferase</keyword>
<evidence type="ECO:0000256" key="1">
    <source>
        <dbReference type="ARBA" id="ARBA00004141"/>
    </source>
</evidence>
<name>A0A833YNE6_9CHIR</name>
<keyword evidence="5" id="KW-0276">Fatty acid metabolism</keyword>
<dbReference type="Gene3D" id="6.10.250.1760">
    <property type="match status" value="1"/>
</dbReference>
<evidence type="ECO:0000313" key="17">
    <source>
        <dbReference type="Proteomes" id="UP000664940"/>
    </source>
</evidence>
<gene>
    <name evidence="16" type="ORF">HJG60_003263</name>
</gene>
<dbReference type="GO" id="GO:0016020">
    <property type="term" value="C:membrane"/>
    <property type="evidence" value="ECO:0007669"/>
    <property type="project" value="UniProtKB-SubCell"/>
</dbReference>
<evidence type="ECO:0000256" key="8">
    <source>
        <dbReference type="ARBA" id="ARBA00023136"/>
    </source>
</evidence>
<evidence type="ECO:0000256" key="13">
    <source>
        <dbReference type="SAM" id="Phobius"/>
    </source>
</evidence>
<evidence type="ECO:0000313" key="16">
    <source>
        <dbReference type="EMBL" id="KAF6077168.1"/>
    </source>
</evidence>
<dbReference type="AlphaFoldDB" id="A0A833YNE6"/>
<accession>A0A833YNE6</accession>
<evidence type="ECO:0000256" key="12">
    <source>
        <dbReference type="SAM" id="MobiDB-lite"/>
    </source>
</evidence>
<dbReference type="GO" id="GO:0004095">
    <property type="term" value="F:carnitine O-palmitoyltransferase activity"/>
    <property type="evidence" value="ECO:0007669"/>
    <property type="project" value="TreeGrafter"/>
</dbReference>
<evidence type="ECO:0000256" key="9">
    <source>
        <dbReference type="ARBA" id="ARBA00023315"/>
    </source>
</evidence>
<comment type="caution">
    <text evidence="16">The sequence shown here is derived from an EMBL/GenBank/DDBJ whole genome shotgun (WGS) entry which is preliminary data.</text>
</comment>
<evidence type="ECO:0000256" key="6">
    <source>
        <dbReference type="ARBA" id="ARBA00022989"/>
    </source>
</evidence>
<organism evidence="16 17">
    <name type="scientific">Phyllostomus discolor</name>
    <name type="common">pale spear-nosed bat</name>
    <dbReference type="NCBI Taxonomy" id="89673"/>
    <lineage>
        <taxon>Eukaryota</taxon>
        <taxon>Metazoa</taxon>
        <taxon>Chordata</taxon>
        <taxon>Craniata</taxon>
        <taxon>Vertebrata</taxon>
        <taxon>Euteleostomi</taxon>
        <taxon>Mammalia</taxon>
        <taxon>Eutheria</taxon>
        <taxon>Laurasiatheria</taxon>
        <taxon>Chiroptera</taxon>
        <taxon>Yangochiroptera</taxon>
        <taxon>Phyllostomidae</taxon>
        <taxon>Phyllostominae</taxon>
        <taxon>Phyllostomus</taxon>
    </lineage>
</organism>
<dbReference type="GO" id="GO:0009437">
    <property type="term" value="P:carnitine metabolic process"/>
    <property type="evidence" value="ECO:0007669"/>
    <property type="project" value="TreeGrafter"/>
</dbReference>
<dbReference type="FunFam" id="3.30.559.10:FF:000002">
    <property type="entry name" value="carnitine O-palmitoyltransferase 1, liver isoform"/>
    <property type="match status" value="1"/>
</dbReference>
<dbReference type="Pfam" id="PF00755">
    <property type="entry name" value="Carn_acyltransf"/>
    <property type="match status" value="2"/>
</dbReference>
<keyword evidence="8 13" id="KW-0472">Membrane</keyword>
<keyword evidence="4 13" id="KW-0812">Transmembrane</keyword>
<evidence type="ECO:0000259" key="15">
    <source>
        <dbReference type="Pfam" id="PF16484"/>
    </source>
</evidence>
<dbReference type="Pfam" id="PF16484">
    <property type="entry name" value="CPT_N"/>
    <property type="match status" value="1"/>
</dbReference>
<feature type="region of interest" description="Disordered" evidence="12">
    <location>
        <begin position="1"/>
        <end position="22"/>
    </location>
</feature>
<dbReference type="UniPathway" id="UPA00659"/>
<keyword evidence="7" id="KW-0443">Lipid metabolism</keyword>
<sequence length="766" mass="86680">MAEARQAAGFRRSLTSDGAEAEPGGPVLQEIYLSGLRSWKRHLSRFWNDFLTGVFPASPLSWLFLFSAIQLAWFLQLDPSLGLTEKIKELLPDWGGQHHRLRGLLAAALFASCLWGALIFTLHVALRLLLSYHGWLLEPHGAMSSPTKTWLALVRIFSGRHPMLFSYQRSLPRQPVPSVQDTVRKYLESVRPVLSDEDFDWTAGLAQEFLRLQASLLQWYLRLKSWWASNYVSDWWEEFVYLRSRNSLMVNSNYYMMDFLYVTPTPVQAARAGNAVHALLLYRHRLNRQEILPTLLMGMRPLCSAQYERIFNTTRIPGVQKDHIRHLQDSRHVAVFHRGRFFRVGTHSQSGLLSPRALEQQFQRILDDPSPACPHEEHLAALTAAPREDPAASLDAYAHALLAGNGHDRWYDKSFTLIVFSNGKLGLSVEHSWADCPTSGHMWEFTLATECFQLGYSVDGHCKGPPDPSLPQPQRLHWDLPDKIHRSISLALRAAKTLSGDIDCHVFPFSHFGKSFIRRCHLSSNSFLQVALQLAHFRDRGRFCLTYESTMTRLFLEGRTETVRPCTREACLFVRAMADKEKTVGDPQCLALFRLAVDKHQALLKAAMSGQGVDRHLFALYIVSQFLHRQSPFLDQVHSEQWQLATSQIPVQQTHLFDVHNYPDYVSSGGGFGPVDDHGYGVSYIFMGDDAITFHISSKKSSAKTDSHRLGQHIEDALLDVASLFQEGQRLKRGRRGLGQEDSGSRCGSLPCHTRGSGAPMPSTNV</sequence>
<feature type="active site" description="Proton acceptor" evidence="10">
    <location>
        <position position="431"/>
    </location>
</feature>
<dbReference type="Proteomes" id="UP000664940">
    <property type="component" value="Unassembled WGS sequence"/>
</dbReference>
<evidence type="ECO:0000256" key="5">
    <source>
        <dbReference type="ARBA" id="ARBA00022832"/>
    </source>
</evidence>
<dbReference type="InterPro" id="IPR023213">
    <property type="entry name" value="CAT-like_dom_sf"/>
</dbReference>
<proteinExistence type="inferred from homology"/>
<dbReference type="PANTHER" id="PTHR22589:SF55">
    <property type="entry name" value="CARNITINE O-PALMITOYLTRANSFERASE 1, BRAIN ISOFORM"/>
    <property type="match status" value="1"/>
</dbReference>
<evidence type="ECO:0000256" key="4">
    <source>
        <dbReference type="ARBA" id="ARBA00022692"/>
    </source>
</evidence>
<feature type="domain" description="Choline/carnitine acyltransferase" evidence="14">
    <location>
        <begin position="399"/>
        <end position="715"/>
    </location>
</feature>
<dbReference type="GO" id="GO:0005739">
    <property type="term" value="C:mitochondrion"/>
    <property type="evidence" value="ECO:0007669"/>
    <property type="project" value="TreeGrafter"/>
</dbReference>
<dbReference type="PROSITE" id="PS00439">
    <property type="entry name" value="ACYLTRANSF_C_1"/>
    <property type="match status" value="1"/>
</dbReference>
<evidence type="ECO:0000256" key="3">
    <source>
        <dbReference type="ARBA" id="ARBA00022679"/>
    </source>
</evidence>
<dbReference type="PROSITE" id="PS00440">
    <property type="entry name" value="ACYLTRANSF_C_2"/>
    <property type="match status" value="1"/>
</dbReference>
<dbReference type="InterPro" id="IPR042231">
    <property type="entry name" value="Cho/carn_acyl_trans_2"/>
</dbReference>
<feature type="region of interest" description="Disordered" evidence="12">
    <location>
        <begin position="732"/>
        <end position="766"/>
    </location>
</feature>
<dbReference type="GO" id="GO:0006635">
    <property type="term" value="P:fatty acid beta-oxidation"/>
    <property type="evidence" value="ECO:0007669"/>
    <property type="project" value="UniProtKB-UniPathway"/>
</dbReference>
<reference evidence="16 17" key="1">
    <citation type="journal article" date="2020" name="Nature">
        <title>Six reference-quality genomes reveal evolution of bat adaptations.</title>
        <authorList>
            <person name="Jebb D."/>
            <person name="Huang Z."/>
            <person name="Pippel M."/>
            <person name="Hughes G.M."/>
            <person name="Lavrichenko K."/>
            <person name="Devanna P."/>
            <person name="Winkler S."/>
            <person name="Jermiin L.S."/>
            <person name="Skirmuntt E.C."/>
            <person name="Katzourakis A."/>
            <person name="Burkitt-Gray L."/>
            <person name="Ray D.A."/>
            <person name="Sullivan K.A.M."/>
            <person name="Roscito J.G."/>
            <person name="Kirilenko B.M."/>
            <person name="Davalos L.M."/>
            <person name="Corthals A.P."/>
            <person name="Power M.L."/>
            <person name="Jones G."/>
            <person name="Ransome R.D."/>
            <person name="Dechmann D.K.N."/>
            <person name="Locatelli A.G."/>
            <person name="Puechmaille S.J."/>
            <person name="Fedrigo O."/>
            <person name="Jarvis E.D."/>
            <person name="Hiller M."/>
            <person name="Vernes S.C."/>
            <person name="Myers E.W."/>
            <person name="Teeling E.C."/>
        </authorList>
    </citation>
    <scope>NUCLEOTIDE SEQUENCE [LARGE SCALE GENOMIC DNA]</scope>
    <source>
        <strain evidence="16">Bat1K_MPI-CBG_1</strain>
    </source>
</reference>
<protein>
    <submittedName>
        <fullName evidence="16">Carnitine palmitoyltransferase 1C</fullName>
    </submittedName>
</protein>
<evidence type="ECO:0000256" key="10">
    <source>
        <dbReference type="PIRSR" id="PIRSR600542-1"/>
    </source>
</evidence>